<evidence type="ECO:0000313" key="1">
    <source>
        <dbReference type="EMBL" id="KAJ9058663.1"/>
    </source>
</evidence>
<sequence length="989" mass="111795">MTSIAKEGRRLFKDNKGSALTDSPLTTEASSFLNELHNPCIGERLIVQTDQQFNSLAMVAKQLAARGATSNPSSLREENIFIGVLTRHFEQVVSNHMKWGKWALQLLHDLSHPLSDLPQTSLGKSFFNNNIRNYLEKIILLCLQVHPPLPDFGAEGIFQSPRPGPHVALDLIESDLNTQADSIASADALHWLPEALLLQLPEIFIPALLLNHLNTPIPKVLLETPLTTQNQFAVLDSSISFSGLKFYKAKGKKYNELLHKYLVKATRTYLEACAPENSSSPAQLTDWHRNMFSRLLQLLISGAISFQDFFRVLSSCEPAQLFRVISVEYRTPFSTVQSEEPSEGKDILELWLQFLSLLSSTLASSTSFVDLVWLLDEWLAVFFEQEFNKDDNLKPVPEILINAMMHLRVLLQETVKAVFINDFLNYEAPIQDWMARLKFNQRCLYREHARGSCANPIKALGDCLLRLLHSKKRAIMDRELYSSRCDSLYTALECLLMNVATKEELQTHMAYLMTAFKLESNSYNTPIGDYLNRLFQFYLKSLGGNETNLIGFLKAADSNSLPSLLNSIIALARLKSIVLTSQSEVFRAIIGLAKDNFENKHAVLALVELCLMYLDENSKPPVTTLPSIYYKMSDFGFKALFFAFQERYRFGTETDLIIGIAKKLLCRLLSLQDPFVFIKQLFSFVVPAQPPPKQAPAPVDQRKSMSRLIDENKIHYFFSDFNKPIFEPLPAQTIPNSSKPNSFPLNILEALGSNKAADAVKCNILDLMDLCLTLSQIEPDSTFLIAGAIGLTFDICGESVVELSTLPDFKVSDFQPKRDVMILARFKEHPILMDMLALISSEPTAFKKAQVVWASLFRSLMHFWTRKFSNKPSEFPKELFLIKRLVHILGLAKWLPPPYHYVSELFDLIDSHEVGEILLFSIWPLLRKVKTPANPRVISGPIPTIGASISLSNSLNLDYVPPELDIIIRALKAHTSETLHLFPLIYART</sequence>
<accession>A0ACC2S8P7</accession>
<reference evidence="1" key="1">
    <citation type="submission" date="2022-04" db="EMBL/GenBank/DDBJ databases">
        <title>Genome of the entomopathogenic fungus Entomophthora muscae.</title>
        <authorList>
            <person name="Elya C."/>
            <person name="Lovett B.R."/>
            <person name="Lee E."/>
            <person name="Macias A.M."/>
            <person name="Hajek A.E."/>
            <person name="De Bivort B.L."/>
            <person name="Kasson M.T."/>
            <person name="De Fine Licht H.H."/>
            <person name="Stajich J.E."/>
        </authorList>
    </citation>
    <scope>NUCLEOTIDE SEQUENCE</scope>
    <source>
        <strain evidence="1">Berkeley</strain>
    </source>
</reference>
<organism evidence="1 2">
    <name type="scientific">Entomophthora muscae</name>
    <dbReference type="NCBI Taxonomy" id="34485"/>
    <lineage>
        <taxon>Eukaryota</taxon>
        <taxon>Fungi</taxon>
        <taxon>Fungi incertae sedis</taxon>
        <taxon>Zoopagomycota</taxon>
        <taxon>Entomophthoromycotina</taxon>
        <taxon>Entomophthoromycetes</taxon>
        <taxon>Entomophthorales</taxon>
        <taxon>Entomophthoraceae</taxon>
        <taxon>Entomophthora</taxon>
    </lineage>
</organism>
<proteinExistence type="predicted"/>
<comment type="caution">
    <text evidence="1">The sequence shown here is derived from an EMBL/GenBank/DDBJ whole genome shotgun (WGS) entry which is preliminary data.</text>
</comment>
<dbReference type="EMBL" id="QTSX02005712">
    <property type="protein sequence ID" value="KAJ9058663.1"/>
    <property type="molecule type" value="Genomic_DNA"/>
</dbReference>
<gene>
    <name evidence="1" type="primary">INTS5_2</name>
    <name evidence="1" type="ORF">DSO57_1010003</name>
</gene>
<dbReference type="Proteomes" id="UP001165960">
    <property type="component" value="Unassembled WGS sequence"/>
</dbReference>
<name>A0ACC2S8P7_9FUNG</name>
<evidence type="ECO:0000313" key="2">
    <source>
        <dbReference type="Proteomes" id="UP001165960"/>
    </source>
</evidence>
<protein>
    <submittedName>
        <fullName evidence="1">Integrator complex subunit 5</fullName>
    </submittedName>
</protein>
<keyword evidence="2" id="KW-1185">Reference proteome</keyword>